<dbReference type="InterPro" id="IPR001279">
    <property type="entry name" value="Metallo-B-lactamas"/>
</dbReference>
<dbReference type="RefSeq" id="WP_348955852.1">
    <property type="nucleotide sequence ID" value="NZ_JBDZYD010000016.1"/>
</dbReference>
<dbReference type="InterPro" id="IPR036866">
    <property type="entry name" value="RibonucZ/Hydroxyglut_hydro"/>
</dbReference>
<dbReference type="Gene3D" id="3.60.15.10">
    <property type="entry name" value="Ribonuclease Z/Hydroxyacylglutathione hydrolase-like"/>
    <property type="match status" value="1"/>
</dbReference>
<keyword evidence="3" id="KW-1185">Reference proteome</keyword>
<gene>
    <name evidence="2" type="ORF">ABJI51_37345</name>
</gene>
<dbReference type="CDD" id="cd07716">
    <property type="entry name" value="RNaseZ_short-form-like_MBL-fold"/>
    <property type="match status" value="1"/>
</dbReference>
<dbReference type="Pfam" id="PF12706">
    <property type="entry name" value="Lactamase_B_2"/>
    <property type="match status" value="1"/>
</dbReference>
<organism evidence="2 3">
    <name type="scientific">Amycolatopsis melonis</name>
    <dbReference type="NCBI Taxonomy" id="3156488"/>
    <lineage>
        <taxon>Bacteria</taxon>
        <taxon>Bacillati</taxon>
        <taxon>Actinomycetota</taxon>
        <taxon>Actinomycetes</taxon>
        <taxon>Pseudonocardiales</taxon>
        <taxon>Pseudonocardiaceae</taxon>
        <taxon>Amycolatopsis</taxon>
    </lineage>
</organism>
<sequence length="238" mass="24822">MPFDLTVLGSASPYPRPGQPCSGYLVRSESATVWLDAGPGTLAALQEHTALTDVDAVWISHLHADHVADLLPAVYALLFADLRPARPMPLYGPPGIGDRLRDFLSNTGPAPIEQAFQVHELHDGHHAEVNGLTLASTAVEHGFPAFGVRVTDGDRVLAYSGDTGPCAALTELAAGADLFLCEADSPEPSDVHLTPEDAARAAQGAGQLVLTHLGPFLTPEEAGERAGTDALAVPGAVF</sequence>
<comment type="caution">
    <text evidence="2">The sequence shown here is derived from an EMBL/GenBank/DDBJ whole genome shotgun (WGS) entry which is preliminary data.</text>
</comment>
<dbReference type="Proteomes" id="UP001440984">
    <property type="component" value="Unassembled WGS sequence"/>
</dbReference>
<accession>A0ABV0LR74</accession>
<name>A0ABV0LR74_9PSEU</name>
<feature type="domain" description="Metallo-beta-lactamase" evidence="1">
    <location>
        <begin position="33"/>
        <end position="212"/>
    </location>
</feature>
<dbReference type="SUPFAM" id="SSF56281">
    <property type="entry name" value="Metallo-hydrolase/oxidoreductase"/>
    <property type="match status" value="1"/>
</dbReference>
<evidence type="ECO:0000313" key="3">
    <source>
        <dbReference type="Proteomes" id="UP001440984"/>
    </source>
</evidence>
<dbReference type="PANTHER" id="PTHR46018">
    <property type="entry name" value="ZINC PHOSPHODIESTERASE ELAC PROTEIN 1"/>
    <property type="match status" value="1"/>
</dbReference>
<dbReference type="EMBL" id="JBDZYD010000016">
    <property type="protein sequence ID" value="MEQ0564775.1"/>
    <property type="molecule type" value="Genomic_DNA"/>
</dbReference>
<reference evidence="2 3" key="1">
    <citation type="submission" date="2024-05" db="EMBL/GenBank/DDBJ databases">
        <authorList>
            <person name="Zhao H."/>
            <person name="Xu Y."/>
            <person name="Lin S."/>
            <person name="Spain J.C."/>
            <person name="Zhou N.-Y."/>
        </authorList>
    </citation>
    <scope>NUCLEOTIDE SEQUENCE [LARGE SCALE GENOMIC DNA]</scope>
    <source>
        <strain evidence="2 3">NEAU-NG30</strain>
    </source>
</reference>
<protein>
    <submittedName>
        <fullName evidence="2">MBL fold metallo-hydrolase</fullName>
    </submittedName>
</protein>
<proteinExistence type="predicted"/>
<evidence type="ECO:0000259" key="1">
    <source>
        <dbReference type="Pfam" id="PF12706"/>
    </source>
</evidence>
<dbReference type="PANTHER" id="PTHR46018:SF4">
    <property type="entry name" value="METALLO-HYDROLASE YHFI-RELATED"/>
    <property type="match status" value="1"/>
</dbReference>
<evidence type="ECO:0000313" key="2">
    <source>
        <dbReference type="EMBL" id="MEQ0564775.1"/>
    </source>
</evidence>